<reference evidence="2" key="1">
    <citation type="submission" date="2023-08" db="EMBL/GenBank/DDBJ databases">
        <authorList>
            <person name="Audoor S."/>
            <person name="Bilcke G."/>
        </authorList>
    </citation>
    <scope>NUCLEOTIDE SEQUENCE</scope>
</reference>
<sequence>MIITTTLLDVLFSPRVALKTLAVGLGCFGLELLLFPLLFRDAFLNLQGLEMGLATDFLQYWLGIRELFLSVLLWNSASNGSDQVCRRLSTLAFATLNIPQLYYIVRYGDNLFRNSQVKRFMLGFQGFFFLLNGGATIKAWTQKIIW</sequence>
<keyword evidence="1" id="KW-0472">Membrane</keyword>
<evidence type="ECO:0000256" key="1">
    <source>
        <dbReference type="SAM" id="Phobius"/>
    </source>
</evidence>
<keyword evidence="1" id="KW-0812">Transmembrane</keyword>
<protein>
    <submittedName>
        <fullName evidence="2">Uncharacterized protein</fullName>
    </submittedName>
</protein>
<comment type="caution">
    <text evidence="2">The sequence shown here is derived from an EMBL/GenBank/DDBJ whole genome shotgun (WGS) entry which is preliminary data.</text>
</comment>
<feature type="transmembrane region" description="Helical" evidence="1">
    <location>
        <begin position="59"/>
        <end position="76"/>
    </location>
</feature>
<name>A0AAD2CFS3_9STRA</name>
<keyword evidence="3" id="KW-1185">Reference proteome</keyword>
<dbReference type="Proteomes" id="UP001295423">
    <property type="component" value="Unassembled WGS sequence"/>
</dbReference>
<dbReference type="AlphaFoldDB" id="A0AAD2CFS3"/>
<keyword evidence="1" id="KW-1133">Transmembrane helix</keyword>
<accession>A0AAD2CFS3</accession>
<dbReference type="EMBL" id="CAKOGP040000136">
    <property type="protein sequence ID" value="CAJ1931265.1"/>
    <property type="molecule type" value="Genomic_DNA"/>
</dbReference>
<feature type="transmembrane region" description="Helical" evidence="1">
    <location>
        <begin position="120"/>
        <end position="140"/>
    </location>
</feature>
<evidence type="ECO:0000313" key="2">
    <source>
        <dbReference type="EMBL" id="CAJ1931265.1"/>
    </source>
</evidence>
<feature type="transmembrane region" description="Helical" evidence="1">
    <location>
        <begin position="88"/>
        <end position="105"/>
    </location>
</feature>
<organism evidence="2 3">
    <name type="scientific">Cylindrotheca closterium</name>
    <dbReference type="NCBI Taxonomy" id="2856"/>
    <lineage>
        <taxon>Eukaryota</taxon>
        <taxon>Sar</taxon>
        <taxon>Stramenopiles</taxon>
        <taxon>Ochrophyta</taxon>
        <taxon>Bacillariophyta</taxon>
        <taxon>Bacillariophyceae</taxon>
        <taxon>Bacillariophycidae</taxon>
        <taxon>Bacillariales</taxon>
        <taxon>Bacillariaceae</taxon>
        <taxon>Cylindrotheca</taxon>
    </lineage>
</organism>
<gene>
    <name evidence="2" type="ORF">CYCCA115_LOCUS2311</name>
</gene>
<proteinExistence type="predicted"/>
<evidence type="ECO:0000313" key="3">
    <source>
        <dbReference type="Proteomes" id="UP001295423"/>
    </source>
</evidence>
<feature type="transmembrane region" description="Helical" evidence="1">
    <location>
        <begin position="21"/>
        <end position="39"/>
    </location>
</feature>